<dbReference type="Proteomes" id="UP000326865">
    <property type="component" value="Unassembled WGS sequence"/>
</dbReference>
<dbReference type="Gene3D" id="3.30.930.10">
    <property type="entry name" value="Bira Bifunctional Protein, Domain 2"/>
    <property type="match status" value="1"/>
</dbReference>
<proteinExistence type="predicted"/>
<evidence type="ECO:0000259" key="1">
    <source>
        <dbReference type="PROSITE" id="PS51733"/>
    </source>
</evidence>
<evidence type="ECO:0000313" key="2">
    <source>
        <dbReference type="EMBL" id="KAB7516040.1"/>
    </source>
</evidence>
<keyword evidence="7" id="KW-1185">Reference proteome</keyword>
<dbReference type="Proteomes" id="UP000326302">
    <property type="component" value="Unassembled WGS sequence"/>
</dbReference>
<evidence type="ECO:0000313" key="5">
    <source>
        <dbReference type="Proteomes" id="UP000326207"/>
    </source>
</evidence>
<name>A0A5N5UC50_9EURY</name>
<dbReference type="RefSeq" id="WP_152119632.1">
    <property type="nucleotide sequence ID" value="NZ_QJOW01000002.1"/>
</dbReference>
<dbReference type="InterPro" id="IPR045864">
    <property type="entry name" value="aa-tRNA-synth_II/BPL/LPL"/>
</dbReference>
<accession>A0A5N5UN84</accession>
<dbReference type="InterPro" id="IPR050664">
    <property type="entry name" value="Octanoyltrans_LipM/LipL"/>
</dbReference>
<dbReference type="Proteomes" id="UP000326207">
    <property type="component" value="Unassembled WGS sequence"/>
</dbReference>
<evidence type="ECO:0000313" key="6">
    <source>
        <dbReference type="Proteomes" id="UP000326302"/>
    </source>
</evidence>
<organism evidence="2 7">
    <name type="scientific">Halosegnis rubeus</name>
    <dbReference type="NCBI Taxonomy" id="2212850"/>
    <lineage>
        <taxon>Archaea</taxon>
        <taxon>Methanobacteriati</taxon>
        <taxon>Methanobacteriota</taxon>
        <taxon>Stenosarchaea group</taxon>
        <taxon>Halobacteria</taxon>
        <taxon>Halobacteriales</taxon>
        <taxon>Natronomonadaceae</taxon>
        <taxon>Halosegnis</taxon>
    </lineage>
</organism>
<dbReference type="CDD" id="cd16443">
    <property type="entry name" value="LplA"/>
    <property type="match status" value="1"/>
</dbReference>
<dbReference type="AlphaFoldDB" id="A0A5N5UC50"/>
<protein>
    <submittedName>
        <fullName evidence="2">Lipoate--protein ligase family protein</fullName>
    </submittedName>
</protein>
<gene>
    <name evidence="2" type="ORF">DM867_02540</name>
    <name evidence="3" type="ORF">DMP03_05105</name>
    <name evidence="4" type="ORF">DP108_02410</name>
</gene>
<accession>A0A5N5UDC2</accession>
<dbReference type="PANTHER" id="PTHR43679:SF2">
    <property type="entry name" value="OCTANOYL-[GCVH]:PROTEIN N-OCTANOYLTRANSFERASE"/>
    <property type="match status" value="1"/>
</dbReference>
<dbReference type="SUPFAM" id="SSF55681">
    <property type="entry name" value="Class II aaRS and biotin synthetases"/>
    <property type="match status" value="1"/>
</dbReference>
<reference evidence="5 6" key="1">
    <citation type="submission" date="2019-10" db="EMBL/GenBank/DDBJ databases">
        <title>Unraveling microbial dark matter from salterns through culturing: the case of the genus Halosegnis.</title>
        <authorList>
            <person name="Duran-Viseras A."/>
            <person name="Andrei A.-S."/>
            <person name="Vera-Gargallo B."/>
            <person name="Ghai R."/>
            <person name="Sanchez-Porro C."/>
            <person name="Ventosa A."/>
        </authorList>
    </citation>
    <scope>NUCLEOTIDE SEQUENCE [LARGE SCALE GENOMIC DNA]</scope>
    <source>
        <strain evidence="3 6">F17-44</strain>
        <strain evidence="2 7">F18-79</strain>
        <strain evidence="4 5">F19-13</strain>
    </source>
</reference>
<accession>A0A5N5UC50</accession>
<keyword evidence="2" id="KW-0436">Ligase</keyword>
<evidence type="ECO:0000313" key="7">
    <source>
        <dbReference type="Proteomes" id="UP000326865"/>
    </source>
</evidence>
<dbReference type="InterPro" id="IPR004143">
    <property type="entry name" value="BPL_LPL_catalytic"/>
</dbReference>
<feature type="domain" description="BPL/LPL catalytic" evidence="1">
    <location>
        <begin position="31"/>
        <end position="234"/>
    </location>
</feature>
<dbReference type="Pfam" id="PF21948">
    <property type="entry name" value="LplA-B_cat"/>
    <property type="match status" value="1"/>
</dbReference>
<dbReference type="EMBL" id="QMDY01000001">
    <property type="protein sequence ID" value="KAB7520123.1"/>
    <property type="molecule type" value="Genomic_DNA"/>
</dbReference>
<dbReference type="PANTHER" id="PTHR43679">
    <property type="entry name" value="OCTANOYLTRANSFERASE LIPM-RELATED"/>
    <property type="match status" value="1"/>
</dbReference>
<evidence type="ECO:0000313" key="4">
    <source>
        <dbReference type="EMBL" id="KAB7520123.1"/>
    </source>
</evidence>
<sequence length="267" mass="29710">MSAEWRLLREQTLPGGEAMAYDETAARTAAAGGPRTVRLYQWQPSTLSLGYRQAPESVDWDACERAGIDVIRRNTGGGGIYHDTHGDISYSIIAPADEVPGDLMETYERFCQPLFSAFDALGIDAHFADEEQPAIHEPACYLRALHPAHDIVAGDGRKLSGNAQYRRKDAVIQHGSISFRSDPERHLRCFAEDVSPTEFEGRVTSIEELRPELSRSDVVAALEEALAEWAGAETGEWSDDEVAFAERRAREKYGSEAWTRHRDDPTT</sequence>
<dbReference type="OrthoDB" id="43646at2157"/>
<dbReference type="EMBL" id="QKKZ01000001">
    <property type="protein sequence ID" value="KAB7516040.1"/>
    <property type="molecule type" value="Genomic_DNA"/>
</dbReference>
<comment type="caution">
    <text evidence="2">The sequence shown here is derived from an EMBL/GenBank/DDBJ whole genome shotgun (WGS) entry which is preliminary data.</text>
</comment>
<dbReference type="PROSITE" id="PS51733">
    <property type="entry name" value="BPL_LPL_CATALYTIC"/>
    <property type="match status" value="1"/>
</dbReference>
<dbReference type="GO" id="GO:0016874">
    <property type="term" value="F:ligase activity"/>
    <property type="evidence" value="ECO:0007669"/>
    <property type="project" value="UniProtKB-KW"/>
</dbReference>
<dbReference type="EMBL" id="QJOW01000002">
    <property type="protein sequence ID" value="KAB7516746.1"/>
    <property type="molecule type" value="Genomic_DNA"/>
</dbReference>
<evidence type="ECO:0000313" key="3">
    <source>
        <dbReference type="EMBL" id="KAB7516746.1"/>
    </source>
</evidence>